<keyword evidence="2" id="KW-1185">Reference proteome</keyword>
<sequence>MMFSTEENSISPKKKTTEQIPTSLLDLDMDSLVQCASRLNFQDVSNMAITCKYLQEIAYSDSVWQTLFRERWPPPIPYYSIQKSSVREAYMMRHNAVQQLKFEDPYVADFNLDLKAQDFMLLDKNEIIYSQGSLMNFLKIDNYRSEIEHRVIRNDHSAKITCMRLFPVNGMPSDKNEIERNNTAVVTSSLDHSIRLWWKGSSYKCFRGHNGEVTTLSDKLLGNGHGRIFASGGIDGSVCLWSLNPTGKRGQHASKAILYGHEKPVIMMSVADHNCSLLVSISEDSKARVWDTTKASADRSSCCVGMTTVRGAPVAMKSHESLLYVAAGSSVVSIDLRTMREVLSLTQESSLYSFDFLPSKSLICTGGTGSAFLWDIRKSSDSKAEPMVELYGHRGPVKLLHMDAHKIVTGGPDDSYVNVWEPETGSCSNTLTCSPNDTNDVDADDPGFGCSAFAVQGCRIVTAGIGEYCLLRYRDFDSAHCPVSYDSDSDSDSDSSKPVP</sequence>
<protein>
    <submittedName>
        <fullName evidence="1">Uncharacterized protein</fullName>
    </submittedName>
</protein>
<name>A0ACC0B0W9_CATRO</name>
<evidence type="ECO:0000313" key="2">
    <source>
        <dbReference type="Proteomes" id="UP001060085"/>
    </source>
</evidence>
<gene>
    <name evidence="1" type="ORF">M9H77_15471</name>
</gene>
<comment type="caution">
    <text evidence="1">The sequence shown here is derived from an EMBL/GenBank/DDBJ whole genome shotgun (WGS) entry which is preliminary data.</text>
</comment>
<dbReference type="Proteomes" id="UP001060085">
    <property type="component" value="Linkage Group LG04"/>
</dbReference>
<evidence type="ECO:0000313" key="1">
    <source>
        <dbReference type="EMBL" id="KAI5665618.1"/>
    </source>
</evidence>
<accession>A0ACC0B0W9</accession>
<dbReference type="EMBL" id="CM044704">
    <property type="protein sequence ID" value="KAI5665618.1"/>
    <property type="molecule type" value="Genomic_DNA"/>
</dbReference>
<proteinExistence type="predicted"/>
<organism evidence="1 2">
    <name type="scientific">Catharanthus roseus</name>
    <name type="common">Madagascar periwinkle</name>
    <name type="synonym">Vinca rosea</name>
    <dbReference type="NCBI Taxonomy" id="4058"/>
    <lineage>
        <taxon>Eukaryota</taxon>
        <taxon>Viridiplantae</taxon>
        <taxon>Streptophyta</taxon>
        <taxon>Embryophyta</taxon>
        <taxon>Tracheophyta</taxon>
        <taxon>Spermatophyta</taxon>
        <taxon>Magnoliopsida</taxon>
        <taxon>eudicotyledons</taxon>
        <taxon>Gunneridae</taxon>
        <taxon>Pentapetalae</taxon>
        <taxon>asterids</taxon>
        <taxon>lamiids</taxon>
        <taxon>Gentianales</taxon>
        <taxon>Apocynaceae</taxon>
        <taxon>Rauvolfioideae</taxon>
        <taxon>Vinceae</taxon>
        <taxon>Catharanthinae</taxon>
        <taxon>Catharanthus</taxon>
    </lineage>
</organism>
<reference evidence="2" key="1">
    <citation type="journal article" date="2023" name="Nat. Plants">
        <title>Single-cell RNA sequencing provides a high-resolution roadmap for understanding the multicellular compartmentation of specialized metabolism.</title>
        <authorList>
            <person name="Sun S."/>
            <person name="Shen X."/>
            <person name="Li Y."/>
            <person name="Li Y."/>
            <person name="Wang S."/>
            <person name="Li R."/>
            <person name="Zhang H."/>
            <person name="Shen G."/>
            <person name="Guo B."/>
            <person name="Wei J."/>
            <person name="Xu J."/>
            <person name="St-Pierre B."/>
            <person name="Chen S."/>
            <person name="Sun C."/>
        </authorList>
    </citation>
    <scope>NUCLEOTIDE SEQUENCE [LARGE SCALE GENOMIC DNA]</scope>
</reference>